<keyword evidence="3" id="KW-1185">Reference proteome</keyword>
<protein>
    <submittedName>
        <fullName evidence="2">TnsA endonuclease N-terminal domain-containing protein</fullName>
    </submittedName>
</protein>
<evidence type="ECO:0000259" key="1">
    <source>
        <dbReference type="PROSITE" id="PS50994"/>
    </source>
</evidence>
<dbReference type="SUPFAM" id="SSF53098">
    <property type="entry name" value="Ribonuclease H-like"/>
    <property type="match status" value="1"/>
</dbReference>
<dbReference type="InterPro" id="IPR014833">
    <property type="entry name" value="TnsA_N"/>
</dbReference>
<reference evidence="2 3" key="1">
    <citation type="submission" date="2020-10" db="EMBL/GenBank/DDBJ databases">
        <title>Bacillus sp. HD4P25, an endophyte from a halophyte.</title>
        <authorList>
            <person name="Sun J.-Q."/>
        </authorList>
    </citation>
    <scope>NUCLEOTIDE SEQUENCE [LARGE SCALE GENOMIC DNA]</scope>
    <source>
        <strain evidence="2 3">YIM 93174</strain>
    </source>
</reference>
<dbReference type="InterPro" id="IPR036397">
    <property type="entry name" value="RNaseH_sf"/>
</dbReference>
<dbReference type="EMBL" id="JADCLJ010000007">
    <property type="protein sequence ID" value="MBE4906944.1"/>
    <property type="molecule type" value="Genomic_DNA"/>
</dbReference>
<dbReference type="Gene3D" id="3.30.420.10">
    <property type="entry name" value="Ribonuclease H-like superfamily/Ribonuclease H"/>
    <property type="match status" value="1"/>
</dbReference>
<proteinExistence type="predicted"/>
<sequence>MNNIKLEKWLQDKGIPNDGMKQIQNVRRSEPSRKVKSNGKNVPGFYPSKKMGLTIQFESHKLELAGIYEKEHDPNVIEYYDQPPSFTIRYQDKEGKNRGHRYTPDFFVIEEDWIGWEEWKTEQELIVLSQKNPNRYSIDESGNWRCPPAEKHANECGLSFRIRSSKDIDWTYQRNIRFLEDYLLEQTPNICDETSSIIKKIIGDKPSISLDELLSNQSTFDADDIYTMMVLDEIYADITRYLIIDFDKFPLFLNKEAFIAYQNMKSASNTLPFKPITLDISVGNKIQWDSKIWRIINIGESVITLLSQFDEPSEIPMVVFEDLIIKGSISEIQFNNELETEEEITVLNMIRQAGEKDLEDANKKYFIVKGLLEGRSLSEYDIPDRTLRDWMKKYKDAEKVYGNGYVGLLPLRHRQGNRTRRLPLDVLELMDEYIENDFETIIQKNSQTVFNAFREKCIAKGYSPPSFKTFCRRIKDRPINLQIKKRKGTKAAYNTEQVYYELSLTTPRHGDRPFEICHIDHTELDIELICSETGGSLGRPWITFLVDAFSRRILAFYLTFDEPSYRSCMMVLRECVRRYSRMPSMIVVDGGKEFHSVYFDTLIARYKGKKIVRPGAKPKFGSVCERLFGTTNEMLIHNLMGNTQIMKNVRQITKEVNPKKHSVWNLEELYLIFIKWCYEVYDTTPHSSLGESPRELYVRRIAKTGSRKNTYIKYDETFKMLTLPTTKKGTAKVVVGQGVKINYFYYWAEVFLHPDVEGENIPIRYDPYNIGIAYAYVNNYWVMLNSENFSTLANRTEKELKIATAELRKRKRQFGQKKQISSSQIVKFLQSAEEFEQMQLQKLKDKAVQRTFRVIEGGNQKQDDIVMKKNNTKEEKQETASSNRGKNEVITQLSDVVKLMKEQNSFQIYKEL</sequence>
<accession>A0ABR9QFB7</accession>
<dbReference type="InterPro" id="IPR012337">
    <property type="entry name" value="RNaseH-like_sf"/>
</dbReference>
<dbReference type="PROSITE" id="PS50994">
    <property type="entry name" value="INTEGRASE"/>
    <property type="match status" value="1"/>
</dbReference>
<evidence type="ECO:0000313" key="3">
    <source>
        <dbReference type="Proteomes" id="UP001516662"/>
    </source>
</evidence>
<keyword evidence="2" id="KW-0378">Hydrolase</keyword>
<dbReference type="InterPro" id="IPR001584">
    <property type="entry name" value="Integrase_cat-core"/>
</dbReference>
<keyword evidence="2" id="KW-0540">Nuclease</keyword>
<dbReference type="Pfam" id="PF08722">
    <property type="entry name" value="Tn7_TnsA-like_N"/>
    <property type="match status" value="1"/>
</dbReference>
<name>A0ABR9QFB7_9BACI</name>
<organism evidence="2 3">
    <name type="scientific">Litchfieldia luteola</name>
    <dbReference type="NCBI Taxonomy" id="682179"/>
    <lineage>
        <taxon>Bacteria</taxon>
        <taxon>Bacillati</taxon>
        <taxon>Bacillota</taxon>
        <taxon>Bacilli</taxon>
        <taxon>Bacillales</taxon>
        <taxon>Bacillaceae</taxon>
        <taxon>Litchfieldia</taxon>
    </lineage>
</organism>
<comment type="caution">
    <text evidence="2">The sequence shown here is derived from an EMBL/GenBank/DDBJ whole genome shotgun (WGS) entry which is preliminary data.</text>
</comment>
<dbReference type="RefSeq" id="WP_193534431.1">
    <property type="nucleotide sequence ID" value="NZ_JADCLJ010000007.1"/>
</dbReference>
<dbReference type="GO" id="GO:0004519">
    <property type="term" value="F:endonuclease activity"/>
    <property type="evidence" value="ECO:0007669"/>
    <property type="project" value="UniProtKB-KW"/>
</dbReference>
<gene>
    <name evidence="2" type="ORF">IMZ08_02590</name>
</gene>
<keyword evidence="2" id="KW-0255">Endonuclease</keyword>
<evidence type="ECO:0000313" key="2">
    <source>
        <dbReference type="EMBL" id="MBE4906944.1"/>
    </source>
</evidence>
<feature type="domain" description="Integrase catalytic" evidence="1">
    <location>
        <begin position="509"/>
        <end position="701"/>
    </location>
</feature>
<dbReference type="Proteomes" id="UP001516662">
    <property type="component" value="Unassembled WGS sequence"/>
</dbReference>